<evidence type="ECO:0000256" key="1">
    <source>
        <dbReference type="ARBA" id="ARBA00001936"/>
    </source>
</evidence>
<keyword evidence="6" id="KW-0479">Metal-binding</keyword>
<comment type="cofactor">
    <cofactor evidence="2">
        <name>Mg(2+)</name>
        <dbReference type="ChEBI" id="CHEBI:18420"/>
    </cofactor>
</comment>
<evidence type="ECO:0000256" key="6">
    <source>
        <dbReference type="ARBA" id="ARBA00022723"/>
    </source>
</evidence>
<evidence type="ECO:0000256" key="5">
    <source>
        <dbReference type="ARBA" id="ARBA00022679"/>
    </source>
</evidence>
<accession>A0A9D4P4L9</accession>
<feature type="compositionally biased region" description="Low complexity" evidence="9">
    <location>
        <begin position="492"/>
        <end position="504"/>
    </location>
</feature>
<dbReference type="Gene3D" id="3.30.460.10">
    <property type="entry name" value="Beta Polymerase, domain 2"/>
    <property type="match status" value="1"/>
</dbReference>
<evidence type="ECO:0000259" key="11">
    <source>
        <dbReference type="Pfam" id="PF22600"/>
    </source>
</evidence>
<feature type="region of interest" description="Disordered" evidence="9">
    <location>
        <begin position="490"/>
        <end position="533"/>
    </location>
</feature>
<feature type="domain" description="Poly(A) RNA polymerase mitochondrial-like central palm" evidence="11">
    <location>
        <begin position="34"/>
        <end position="177"/>
    </location>
</feature>
<keyword evidence="7" id="KW-0460">Magnesium</keyword>
<keyword evidence="4" id="KW-0963">Cytoplasm</keyword>
<dbReference type="SUPFAM" id="SSF81301">
    <property type="entry name" value="Nucleotidyltransferase"/>
    <property type="match status" value="1"/>
</dbReference>
<keyword evidence="5" id="KW-0808">Transferase</keyword>
<dbReference type="EMBL" id="SDOV01000002">
    <property type="protein sequence ID" value="KAH7644116.1"/>
    <property type="molecule type" value="Genomic_DNA"/>
</dbReference>
<comment type="cofactor">
    <cofactor evidence="1">
        <name>Mn(2+)</name>
        <dbReference type="ChEBI" id="CHEBI:29035"/>
    </cofactor>
</comment>
<dbReference type="GO" id="GO:0031123">
    <property type="term" value="P:RNA 3'-end processing"/>
    <property type="evidence" value="ECO:0007669"/>
    <property type="project" value="TreeGrafter"/>
</dbReference>
<dbReference type="PANTHER" id="PTHR12271:SF40">
    <property type="entry name" value="POLY(A) RNA POLYMERASE GLD2"/>
    <property type="match status" value="1"/>
</dbReference>
<dbReference type="AlphaFoldDB" id="A0A9D4P4L9"/>
<name>A0A9D4P4L9_DERFA</name>
<comment type="caution">
    <text evidence="12">The sequence shown here is derived from an EMBL/GenBank/DDBJ whole genome shotgun (WGS) entry which is preliminary data.</text>
</comment>
<evidence type="ECO:0000256" key="9">
    <source>
        <dbReference type="SAM" id="MobiDB-lite"/>
    </source>
</evidence>
<dbReference type="CDD" id="cd05402">
    <property type="entry name" value="NT_PAP_TUTase"/>
    <property type="match status" value="1"/>
</dbReference>
<gene>
    <name evidence="12" type="ORF">HUG17_6478</name>
</gene>
<evidence type="ECO:0000313" key="12">
    <source>
        <dbReference type="EMBL" id="KAH7644116.1"/>
    </source>
</evidence>
<reference evidence="12" key="2">
    <citation type="journal article" date="2021" name="World Allergy Organ. J.">
        <title>Chromosome-level assembly of Dermatophagoides farinae genome and transcriptome reveals two novel allergens Der f 37 and Der f 39.</title>
        <authorList>
            <person name="Chen J."/>
            <person name="Cai Z."/>
            <person name="Fan D."/>
            <person name="Hu J."/>
            <person name="Hou Y."/>
            <person name="He Y."/>
            <person name="Zhang Z."/>
            <person name="Zhao Z."/>
            <person name="Gao P."/>
            <person name="Hu W."/>
            <person name="Sun J."/>
            <person name="Li J."/>
            <person name="Ji K."/>
        </authorList>
    </citation>
    <scope>NUCLEOTIDE SEQUENCE</scope>
    <source>
        <strain evidence="12">JKM2019</strain>
    </source>
</reference>
<dbReference type="PANTHER" id="PTHR12271">
    <property type="entry name" value="POLY A POLYMERASE CID PAP -RELATED"/>
    <property type="match status" value="1"/>
</dbReference>
<dbReference type="Pfam" id="PF03828">
    <property type="entry name" value="PAP_assoc"/>
    <property type="match status" value="1"/>
</dbReference>
<dbReference type="Pfam" id="PF22600">
    <property type="entry name" value="MTPAP-like_central"/>
    <property type="match status" value="1"/>
</dbReference>
<evidence type="ECO:0000256" key="7">
    <source>
        <dbReference type="ARBA" id="ARBA00022842"/>
    </source>
</evidence>
<evidence type="ECO:0000256" key="2">
    <source>
        <dbReference type="ARBA" id="ARBA00001946"/>
    </source>
</evidence>
<dbReference type="Proteomes" id="UP000828236">
    <property type="component" value="Unassembled WGS sequence"/>
</dbReference>
<dbReference type="InterPro" id="IPR054708">
    <property type="entry name" value="MTPAP-like_central"/>
</dbReference>
<sequence length="615" mass="72776">MDDSEFYQQLFSIRDINVDQIWKRLDSEQQITNNDIKECLDKIMFNQEDLSKRKIIRGIFEEMLRQNLIECQVYSFGSTTSGLSSYDSDIDFHVRLFLPNGRIRRLNNKEAEAPLKEMLKIFREKLRCYFHTIFIKASCPIVKLTSFPRNRIKHKIFSCDLNVTNPFGIYNSIFLNFLCQFCPKFQMLTVLLRLWAKNTMLICYEGMNSYTFTMLVLFFFQSEKIFLPIEQLDVNFADHYYETDPDSFKLLIHDKCQALVNDTELSIFNLLLKFFTFYSQFDYYHFVISPRLGCPIRKNEFIDTIINGRYDFKMTNALCLEDPFELERNISKNVSFTKLNQFIQQCEEFKTKDDNFFRNGKNFHKFMTMKNVNLFRMYVPIIPCLCIIRSLLESNDQDLLYNLMVYYGDIITKKFNELYEKKLSIKAIDGYLLIKINEHISAESLKKTLKEYLEKKQKKIIPIIDYTFEMKKKKRKEKIQQQSKRMAVKFDPNIPGPSNISSSIVAKKTSMEIDNDQPKTTDKSNGGKKKLQQQENKILNGVENDDGDDSQETYSELLNFSLVLIPNGENFYYFALKSNRPILIAIQSFLHREICTCQSDRRRKRTENLDKNGNE</sequence>
<dbReference type="InterPro" id="IPR002058">
    <property type="entry name" value="PAP_assoc"/>
</dbReference>
<evidence type="ECO:0000256" key="8">
    <source>
        <dbReference type="ARBA" id="ARBA00038491"/>
    </source>
</evidence>
<comment type="similarity">
    <text evidence="8">Belongs to the DNA polymerase type-B-like family. GLD2 subfamily.</text>
</comment>
<dbReference type="SUPFAM" id="SSF81631">
    <property type="entry name" value="PAP/OAS1 substrate-binding domain"/>
    <property type="match status" value="1"/>
</dbReference>
<dbReference type="OrthoDB" id="6511711at2759"/>
<proteinExistence type="inferred from homology"/>
<dbReference type="GO" id="GO:0046872">
    <property type="term" value="F:metal ion binding"/>
    <property type="evidence" value="ECO:0007669"/>
    <property type="project" value="UniProtKB-KW"/>
</dbReference>
<evidence type="ECO:0000256" key="4">
    <source>
        <dbReference type="ARBA" id="ARBA00022490"/>
    </source>
</evidence>
<dbReference type="Gene3D" id="1.10.1410.10">
    <property type="match status" value="1"/>
</dbReference>
<dbReference type="GO" id="GO:0005737">
    <property type="term" value="C:cytoplasm"/>
    <property type="evidence" value="ECO:0007669"/>
    <property type="project" value="UniProtKB-SubCell"/>
</dbReference>
<evidence type="ECO:0000256" key="3">
    <source>
        <dbReference type="ARBA" id="ARBA00004496"/>
    </source>
</evidence>
<reference evidence="12" key="1">
    <citation type="submission" date="2020-06" db="EMBL/GenBank/DDBJ databases">
        <authorList>
            <person name="Ji K."/>
            <person name="Li J."/>
        </authorList>
    </citation>
    <scope>NUCLEOTIDE SEQUENCE</scope>
    <source>
        <strain evidence="12">JKM2019</strain>
        <tissue evidence="12">Whole body</tissue>
    </source>
</reference>
<comment type="subcellular location">
    <subcellularLocation>
        <location evidence="3">Cytoplasm</location>
    </subcellularLocation>
</comment>
<organism evidence="12">
    <name type="scientific">Dermatophagoides farinae</name>
    <name type="common">American house dust mite</name>
    <dbReference type="NCBI Taxonomy" id="6954"/>
    <lineage>
        <taxon>Eukaryota</taxon>
        <taxon>Metazoa</taxon>
        <taxon>Ecdysozoa</taxon>
        <taxon>Arthropoda</taxon>
        <taxon>Chelicerata</taxon>
        <taxon>Arachnida</taxon>
        <taxon>Acari</taxon>
        <taxon>Acariformes</taxon>
        <taxon>Sarcoptiformes</taxon>
        <taxon>Astigmata</taxon>
        <taxon>Psoroptidia</taxon>
        <taxon>Analgoidea</taxon>
        <taxon>Pyroglyphidae</taxon>
        <taxon>Dermatophagoidinae</taxon>
        <taxon>Dermatophagoides</taxon>
    </lineage>
</organism>
<protein>
    <submittedName>
        <fullName evidence="12">Uncharacterized protein</fullName>
    </submittedName>
</protein>
<evidence type="ECO:0000259" key="10">
    <source>
        <dbReference type="Pfam" id="PF03828"/>
    </source>
</evidence>
<feature type="domain" description="PAP-associated" evidence="10">
    <location>
        <begin position="269"/>
        <end position="327"/>
    </location>
</feature>
<dbReference type="GO" id="GO:1990817">
    <property type="term" value="F:poly(A) RNA polymerase activity"/>
    <property type="evidence" value="ECO:0007669"/>
    <property type="project" value="UniProtKB-ARBA"/>
</dbReference>
<dbReference type="InterPro" id="IPR043519">
    <property type="entry name" value="NT_sf"/>
</dbReference>